<evidence type="ECO:0000313" key="1">
    <source>
        <dbReference type="EMBL" id="TNN61475.1"/>
    </source>
</evidence>
<dbReference type="Proteomes" id="UP000314294">
    <property type="component" value="Unassembled WGS sequence"/>
</dbReference>
<name>A0A4Z2H895_9TELE</name>
<keyword evidence="2" id="KW-1185">Reference proteome</keyword>
<sequence>MGEYGGGVEKALHHGRQVGLSVLLVVLHLLLELLLGHAAEVAVLLHGLQQHVPLVVPLLGQGPEDLSLLGLGGIQTVSRGEECESKGSIERQETSLFGGVVTQWAASDTGEIGFRMTSKAWPEARLFMGLMSSTVCIPKPPLPPLVMVYSSILNSLSSSTHPCISREY</sequence>
<dbReference type="AlphaFoldDB" id="A0A4Z2H895"/>
<organism evidence="1 2">
    <name type="scientific">Liparis tanakae</name>
    <name type="common">Tanaka's snailfish</name>
    <dbReference type="NCBI Taxonomy" id="230148"/>
    <lineage>
        <taxon>Eukaryota</taxon>
        <taxon>Metazoa</taxon>
        <taxon>Chordata</taxon>
        <taxon>Craniata</taxon>
        <taxon>Vertebrata</taxon>
        <taxon>Euteleostomi</taxon>
        <taxon>Actinopterygii</taxon>
        <taxon>Neopterygii</taxon>
        <taxon>Teleostei</taxon>
        <taxon>Neoteleostei</taxon>
        <taxon>Acanthomorphata</taxon>
        <taxon>Eupercaria</taxon>
        <taxon>Perciformes</taxon>
        <taxon>Cottioidei</taxon>
        <taxon>Cottales</taxon>
        <taxon>Liparidae</taxon>
        <taxon>Liparis</taxon>
    </lineage>
</organism>
<protein>
    <submittedName>
        <fullName evidence="1">Uncharacterized protein</fullName>
    </submittedName>
</protein>
<accession>A0A4Z2H895</accession>
<evidence type="ECO:0000313" key="2">
    <source>
        <dbReference type="Proteomes" id="UP000314294"/>
    </source>
</evidence>
<comment type="caution">
    <text evidence="1">The sequence shown here is derived from an EMBL/GenBank/DDBJ whole genome shotgun (WGS) entry which is preliminary data.</text>
</comment>
<reference evidence="1 2" key="1">
    <citation type="submission" date="2019-03" db="EMBL/GenBank/DDBJ databases">
        <title>First draft genome of Liparis tanakae, snailfish: a comprehensive survey of snailfish specific genes.</title>
        <authorList>
            <person name="Kim W."/>
            <person name="Song I."/>
            <person name="Jeong J.-H."/>
            <person name="Kim D."/>
            <person name="Kim S."/>
            <person name="Ryu S."/>
            <person name="Song J.Y."/>
            <person name="Lee S.K."/>
        </authorList>
    </citation>
    <scope>NUCLEOTIDE SEQUENCE [LARGE SCALE GENOMIC DNA]</scope>
    <source>
        <tissue evidence="1">Muscle</tissue>
    </source>
</reference>
<dbReference type="EMBL" id="SRLO01000315">
    <property type="protein sequence ID" value="TNN61475.1"/>
    <property type="molecule type" value="Genomic_DNA"/>
</dbReference>
<proteinExistence type="predicted"/>
<gene>
    <name evidence="1" type="ORF">EYF80_028354</name>
</gene>